<keyword evidence="2" id="KW-1185">Reference proteome</keyword>
<evidence type="ECO:0000313" key="2">
    <source>
        <dbReference type="Proteomes" id="UP000785679"/>
    </source>
</evidence>
<gene>
    <name evidence="1" type="ORF">FGO68_gene8267</name>
</gene>
<dbReference type="Proteomes" id="UP000785679">
    <property type="component" value="Unassembled WGS sequence"/>
</dbReference>
<organism evidence="1 2">
    <name type="scientific">Halteria grandinella</name>
    <dbReference type="NCBI Taxonomy" id="5974"/>
    <lineage>
        <taxon>Eukaryota</taxon>
        <taxon>Sar</taxon>
        <taxon>Alveolata</taxon>
        <taxon>Ciliophora</taxon>
        <taxon>Intramacronucleata</taxon>
        <taxon>Spirotrichea</taxon>
        <taxon>Stichotrichia</taxon>
        <taxon>Sporadotrichida</taxon>
        <taxon>Halteriidae</taxon>
        <taxon>Halteria</taxon>
    </lineage>
</organism>
<reference evidence="1" key="1">
    <citation type="submission" date="2019-06" db="EMBL/GenBank/DDBJ databases">
        <authorList>
            <person name="Zheng W."/>
        </authorList>
    </citation>
    <scope>NUCLEOTIDE SEQUENCE</scope>
    <source>
        <strain evidence="1">QDHG01</strain>
    </source>
</reference>
<sequence length="108" mass="12041">MPNSPAYLSNATLSTHLTNTSQLPLAIQKATTVKEKQGFFKAAKGTKTFAQILEQEQSKIRELLRFNMEQNMKNTTSPTINHSSGAMTIVQNLRTQPVLVLGTHSKRR</sequence>
<accession>A0A8J8N8R1</accession>
<name>A0A8J8N8R1_HALGN</name>
<evidence type="ECO:0000313" key="1">
    <source>
        <dbReference type="EMBL" id="TNV67670.1"/>
    </source>
</evidence>
<comment type="caution">
    <text evidence="1">The sequence shown here is derived from an EMBL/GenBank/DDBJ whole genome shotgun (WGS) entry which is preliminary data.</text>
</comment>
<proteinExistence type="predicted"/>
<dbReference type="AlphaFoldDB" id="A0A8J8N8R1"/>
<protein>
    <submittedName>
        <fullName evidence="1">Uncharacterized protein</fullName>
    </submittedName>
</protein>
<dbReference type="EMBL" id="RRYP01039713">
    <property type="protein sequence ID" value="TNV67670.1"/>
    <property type="molecule type" value="Genomic_DNA"/>
</dbReference>